<organism evidence="1">
    <name type="scientific">Anguilla anguilla</name>
    <name type="common">European freshwater eel</name>
    <name type="synonym">Muraena anguilla</name>
    <dbReference type="NCBI Taxonomy" id="7936"/>
    <lineage>
        <taxon>Eukaryota</taxon>
        <taxon>Metazoa</taxon>
        <taxon>Chordata</taxon>
        <taxon>Craniata</taxon>
        <taxon>Vertebrata</taxon>
        <taxon>Euteleostomi</taxon>
        <taxon>Actinopterygii</taxon>
        <taxon>Neopterygii</taxon>
        <taxon>Teleostei</taxon>
        <taxon>Anguilliformes</taxon>
        <taxon>Anguillidae</taxon>
        <taxon>Anguilla</taxon>
    </lineage>
</organism>
<name>A0A0E9R9Y8_ANGAN</name>
<protein>
    <submittedName>
        <fullName evidence="1">Uncharacterized protein</fullName>
    </submittedName>
</protein>
<reference evidence="1" key="2">
    <citation type="journal article" date="2015" name="Fish Shellfish Immunol.">
        <title>Early steps in the European eel (Anguilla anguilla)-Vibrio vulnificus interaction in the gills: Role of the RtxA13 toxin.</title>
        <authorList>
            <person name="Callol A."/>
            <person name="Pajuelo D."/>
            <person name="Ebbesson L."/>
            <person name="Teles M."/>
            <person name="MacKenzie S."/>
            <person name="Amaro C."/>
        </authorList>
    </citation>
    <scope>NUCLEOTIDE SEQUENCE</scope>
</reference>
<reference evidence="1" key="1">
    <citation type="submission" date="2014-11" db="EMBL/GenBank/DDBJ databases">
        <authorList>
            <person name="Amaro Gonzalez C."/>
        </authorList>
    </citation>
    <scope>NUCLEOTIDE SEQUENCE</scope>
</reference>
<dbReference type="EMBL" id="GBXM01083307">
    <property type="protein sequence ID" value="JAH25270.1"/>
    <property type="molecule type" value="Transcribed_RNA"/>
</dbReference>
<proteinExistence type="predicted"/>
<accession>A0A0E9R9Y8</accession>
<sequence>MYPSCTYTL</sequence>
<evidence type="ECO:0000313" key="1">
    <source>
        <dbReference type="EMBL" id="JAH25270.1"/>
    </source>
</evidence>